<comment type="similarity">
    <text evidence="2 7">Belongs to the uroporphyrinogen-III synthase family.</text>
</comment>
<dbReference type="EC" id="4.2.1.75" evidence="3 7"/>
<comment type="pathway">
    <text evidence="1 7">Porphyrin-containing compound metabolism; protoporphyrin-IX biosynthesis; coproporphyrinogen-III from 5-aminolevulinate: step 3/4.</text>
</comment>
<gene>
    <name evidence="9" type="ORF">SACC_00990</name>
</gene>
<evidence type="ECO:0000259" key="8">
    <source>
        <dbReference type="Pfam" id="PF02602"/>
    </source>
</evidence>
<name>A0AAQ4CMQ1_9CREN</name>
<dbReference type="GO" id="GO:0004852">
    <property type="term" value="F:uroporphyrinogen-III synthase activity"/>
    <property type="evidence" value="ECO:0007669"/>
    <property type="project" value="UniProtKB-UniRule"/>
</dbReference>
<dbReference type="Proteomes" id="UP001319921">
    <property type="component" value="Chromosome"/>
</dbReference>
<organism evidence="9 10">
    <name type="scientific">Saccharolobus caldissimus</name>
    <dbReference type="NCBI Taxonomy" id="1702097"/>
    <lineage>
        <taxon>Archaea</taxon>
        <taxon>Thermoproteota</taxon>
        <taxon>Thermoprotei</taxon>
        <taxon>Sulfolobales</taxon>
        <taxon>Sulfolobaceae</taxon>
        <taxon>Saccharolobus</taxon>
    </lineage>
</organism>
<dbReference type="Pfam" id="PF02602">
    <property type="entry name" value="HEM4"/>
    <property type="match status" value="1"/>
</dbReference>
<dbReference type="GO" id="GO:0006782">
    <property type="term" value="P:protoporphyrinogen IX biosynthetic process"/>
    <property type="evidence" value="ECO:0007669"/>
    <property type="project" value="UniProtKB-UniRule"/>
</dbReference>
<evidence type="ECO:0000256" key="5">
    <source>
        <dbReference type="ARBA" id="ARBA00023244"/>
    </source>
</evidence>
<reference evidence="9 10" key="1">
    <citation type="journal article" date="2022" name="Microbiol. Resour. Announc.">
        <title>Complete Genome Sequence of the Hyperthermophilic and Acidophilic Archaeon Saccharolobus caldissimus Strain HS-3T.</title>
        <authorList>
            <person name="Sakai H.D."/>
            <person name="Kurosawa N."/>
        </authorList>
    </citation>
    <scope>NUCLEOTIDE SEQUENCE [LARGE SCALE GENOMIC DNA]</scope>
    <source>
        <strain evidence="9 10">JCM32116</strain>
    </source>
</reference>
<evidence type="ECO:0000256" key="7">
    <source>
        <dbReference type="RuleBase" id="RU366031"/>
    </source>
</evidence>
<accession>A0AAQ4CMQ1</accession>
<protein>
    <recommendedName>
        <fullName evidence="3 7">Uroporphyrinogen-III synthase</fullName>
        <ecNumber evidence="3 7">4.2.1.75</ecNumber>
    </recommendedName>
</protein>
<keyword evidence="4 7" id="KW-0456">Lyase</keyword>
<dbReference type="KEGG" id="scas:SACC_00990"/>
<dbReference type="Gene3D" id="3.40.50.10090">
    <property type="match status" value="2"/>
</dbReference>
<evidence type="ECO:0000313" key="9">
    <source>
        <dbReference type="EMBL" id="BDB97082.1"/>
    </source>
</evidence>
<evidence type="ECO:0000256" key="3">
    <source>
        <dbReference type="ARBA" id="ARBA00013109"/>
    </source>
</evidence>
<dbReference type="PANTHER" id="PTHR38042:SF1">
    <property type="entry name" value="UROPORPHYRINOGEN-III SYNTHASE, CHLOROPLASTIC"/>
    <property type="match status" value="1"/>
</dbReference>
<evidence type="ECO:0000256" key="1">
    <source>
        <dbReference type="ARBA" id="ARBA00004772"/>
    </source>
</evidence>
<dbReference type="CDD" id="cd06578">
    <property type="entry name" value="HemD"/>
    <property type="match status" value="1"/>
</dbReference>
<dbReference type="GO" id="GO:0006780">
    <property type="term" value="P:uroporphyrinogen III biosynthetic process"/>
    <property type="evidence" value="ECO:0007669"/>
    <property type="project" value="UniProtKB-UniRule"/>
</dbReference>
<proteinExistence type="inferred from homology"/>
<dbReference type="InterPro" id="IPR003754">
    <property type="entry name" value="4pyrrol_synth_uPrphyn_synth"/>
</dbReference>
<comment type="catalytic activity">
    <reaction evidence="6 7">
        <text>hydroxymethylbilane = uroporphyrinogen III + H2O</text>
        <dbReference type="Rhea" id="RHEA:18965"/>
        <dbReference type="ChEBI" id="CHEBI:15377"/>
        <dbReference type="ChEBI" id="CHEBI:57308"/>
        <dbReference type="ChEBI" id="CHEBI:57845"/>
        <dbReference type="EC" id="4.2.1.75"/>
    </reaction>
</comment>
<dbReference type="EMBL" id="AP025226">
    <property type="protein sequence ID" value="BDB97082.1"/>
    <property type="molecule type" value="Genomic_DNA"/>
</dbReference>
<dbReference type="PANTHER" id="PTHR38042">
    <property type="entry name" value="UROPORPHYRINOGEN-III SYNTHASE, CHLOROPLASTIC"/>
    <property type="match status" value="1"/>
</dbReference>
<keyword evidence="5 7" id="KW-0627">Porphyrin biosynthesis</keyword>
<sequence>MRVLFFRPEEITQSFKDYLGLLSNQKLEIINIPLFKIKCIKYTLPNNINEYEAIAFTSQNSVLCFTHINEIKNHKIYAIGDETSELLRNIFNINPIIPKRFTSIELAKKLLEDRVTSVIAIRSKRASDDMKKILEGKIRYIEIYDYDIEIIEENIEKARNLIENCKIDGIAITSSLIAKIIGKYINNSCNIKIFSIGPLTTRALMETINGVKIIESKTHSIKGILETIIMEMKSNG</sequence>
<dbReference type="SUPFAM" id="SSF69618">
    <property type="entry name" value="HemD-like"/>
    <property type="match status" value="1"/>
</dbReference>
<feature type="domain" description="Tetrapyrrole biosynthesis uroporphyrinogen III synthase" evidence="8">
    <location>
        <begin position="20"/>
        <end position="225"/>
    </location>
</feature>
<evidence type="ECO:0000256" key="6">
    <source>
        <dbReference type="ARBA" id="ARBA00048617"/>
    </source>
</evidence>
<dbReference type="InterPro" id="IPR036108">
    <property type="entry name" value="4pyrrol_syn_uPrphyn_synt_sf"/>
</dbReference>
<comment type="function">
    <text evidence="7">Catalyzes cyclization of the linear tetrapyrrole, hydroxymethylbilane, to the macrocyclic uroporphyrinogen III.</text>
</comment>
<dbReference type="RefSeq" id="WP_229571112.1">
    <property type="nucleotide sequence ID" value="NZ_AP025226.1"/>
</dbReference>
<evidence type="ECO:0000313" key="10">
    <source>
        <dbReference type="Proteomes" id="UP001319921"/>
    </source>
</evidence>
<dbReference type="AlphaFoldDB" id="A0AAQ4CMQ1"/>
<keyword evidence="10" id="KW-1185">Reference proteome</keyword>
<evidence type="ECO:0000256" key="2">
    <source>
        <dbReference type="ARBA" id="ARBA00008133"/>
    </source>
</evidence>
<evidence type="ECO:0000256" key="4">
    <source>
        <dbReference type="ARBA" id="ARBA00023239"/>
    </source>
</evidence>
<dbReference type="InterPro" id="IPR039793">
    <property type="entry name" value="UROS/Hem4"/>
</dbReference>
<dbReference type="GeneID" id="68864813"/>